<name>A0A9Q3IW01_9BASI</name>
<comment type="caution">
    <text evidence="2">The sequence shown here is derived from an EMBL/GenBank/DDBJ whole genome shotgun (WGS) entry which is preliminary data.</text>
</comment>
<accession>A0A9Q3IW01</accession>
<dbReference type="AlphaFoldDB" id="A0A9Q3IW01"/>
<evidence type="ECO:0000256" key="1">
    <source>
        <dbReference type="SAM" id="MobiDB-lite"/>
    </source>
</evidence>
<evidence type="ECO:0000313" key="3">
    <source>
        <dbReference type="Proteomes" id="UP000765509"/>
    </source>
</evidence>
<protein>
    <submittedName>
        <fullName evidence="2">Uncharacterized protein</fullName>
    </submittedName>
</protein>
<evidence type="ECO:0000313" key="2">
    <source>
        <dbReference type="EMBL" id="MBW0550952.1"/>
    </source>
</evidence>
<feature type="compositionally biased region" description="Low complexity" evidence="1">
    <location>
        <begin position="91"/>
        <end position="102"/>
    </location>
</feature>
<dbReference type="EMBL" id="AVOT02056646">
    <property type="protein sequence ID" value="MBW0550952.1"/>
    <property type="molecule type" value="Genomic_DNA"/>
</dbReference>
<proteinExistence type="predicted"/>
<feature type="region of interest" description="Disordered" evidence="1">
    <location>
        <begin position="43"/>
        <end position="102"/>
    </location>
</feature>
<reference evidence="2" key="1">
    <citation type="submission" date="2021-03" db="EMBL/GenBank/DDBJ databases">
        <title>Draft genome sequence of rust myrtle Austropuccinia psidii MF-1, a brazilian biotype.</title>
        <authorList>
            <person name="Quecine M.C."/>
            <person name="Pachon D.M.R."/>
            <person name="Bonatelli M.L."/>
            <person name="Correr F.H."/>
            <person name="Franceschini L.M."/>
            <person name="Leite T.F."/>
            <person name="Margarido G.R.A."/>
            <person name="Almeida C.A."/>
            <person name="Ferrarezi J.A."/>
            <person name="Labate C.A."/>
        </authorList>
    </citation>
    <scope>NUCLEOTIDE SEQUENCE</scope>
    <source>
        <strain evidence="2">MF-1</strain>
    </source>
</reference>
<gene>
    <name evidence="2" type="ORF">O181_090667</name>
</gene>
<organism evidence="2 3">
    <name type="scientific">Austropuccinia psidii MF-1</name>
    <dbReference type="NCBI Taxonomy" id="1389203"/>
    <lineage>
        <taxon>Eukaryota</taxon>
        <taxon>Fungi</taxon>
        <taxon>Dikarya</taxon>
        <taxon>Basidiomycota</taxon>
        <taxon>Pucciniomycotina</taxon>
        <taxon>Pucciniomycetes</taxon>
        <taxon>Pucciniales</taxon>
        <taxon>Sphaerophragmiaceae</taxon>
        <taxon>Austropuccinia</taxon>
    </lineage>
</organism>
<keyword evidence="3" id="KW-1185">Reference proteome</keyword>
<sequence length="102" mass="11007">MNVIGIESGSIQTIHNERETSIIENKGNLQGEDRLIDDTKEILPNANGNSPTEAIEDTGVDFGTMGENVPNISNQTPQRPKAFPFGRRESMSQSSSMSLASG</sequence>
<dbReference type="Proteomes" id="UP000765509">
    <property type="component" value="Unassembled WGS sequence"/>
</dbReference>